<keyword evidence="3 6" id="KW-0812">Transmembrane</keyword>
<evidence type="ECO:0000313" key="9">
    <source>
        <dbReference type="Proteomes" id="UP000071065"/>
    </source>
</evidence>
<sequence>MYWAAPSEVYLQELPCEPPLIIHVYTPSGFNQQYGQDVNKYFSSKQLIPYIKLAVMSFFFGGVFVAGRTIAGDVEPAMAAFLRFAIATVMLIFILLWKEKRIPVPTPTQFIGLTALGLTGVLGYNLCLLIGLETVSSGRSSVIVATNPVFITFMSVLFLGDQLTRRKLVGIGLSVSGAVLVASHGSWNNLMQFSSGDLSILVCAICWASYSVIGKYVLKVGRFAATFCAVQPFGFDKKHTHQGLRIKLKQSYLSCRG</sequence>
<dbReference type="Gene3D" id="1.10.3730.20">
    <property type="match status" value="1"/>
</dbReference>
<evidence type="ECO:0000259" key="7">
    <source>
        <dbReference type="Pfam" id="PF00892"/>
    </source>
</evidence>
<dbReference type="Proteomes" id="UP000071065">
    <property type="component" value="Chromosome"/>
</dbReference>
<dbReference type="PANTHER" id="PTHR32322:SF2">
    <property type="entry name" value="EAMA DOMAIN-CONTAINING PROTEIN"/>
    <property type="match status" value="1"/>
</dbReference>
<dbReference type="InterPro" id="IPR000620">
    <property type="entry name" value="EamA_dom"/>
</dbReference>
<name>A0A142BGW1_9GAMM</name>
<feature type="transmembrane region" description="Helical" evidence="6">
    <location>
        <begin position="50"/>
        <end position="71"/>
    </location>
</feature>
<dbReference type="GO" id="GO:0016020">
    <property type="term" value="C:membrane"/>
    <property type="evidence" value="ECO:0007669"/>
    <property type="project" value="UniProtKB-SubCell"/>
</dbReference>
<feature type="transmembrane region" description="Helical" evidence="6">
    <location>
        <begin position="138"/>
        <end position="159"/>
    </location>
</feature>
<dbReference type="InterPro" id="IPR050638">
    <property type="entry name" value="AA-Vitamin_Transporters"/>
</dbReference>
<dbReference type="STRING" id="570277.EZMO1_4059"/>
<dbReference type="Pfam" id="PF00892">
    <property type="entry name" value="EamA"/>
    <property type="match status" value="1"/>
</dbReference>
<dbReference type="PANTHER" id="PTHR32322">
    <property type="entry name" value="INNER MEMBRANE TRANSPORTER"/>
    <property type="match status" value="1"/>
</dbReference>
<proteinExistence type="inferred from homology"/>
<dbReference type="KEGG" id="emp:EZMO1_4059"/>
<dbReference type="PATRIC" id="fig|570277.3.peg.4369"/>
<feature type="transmembrane region" description="Helical" evidence="6">
    <location>
        <begin position="199"/>
        <end position="218"/>
    </location>
</feature>
<gene>
    <name evidence="8" type="ORF">EZMO1_4059</name>
</gene>
<evidence type="ECO:0000256" key="1">
    <source>
        <dbReference type="ARBA" id="ARBA00004141"/>
    </source>
</evidence>
<dbReference type="InterPro" id="IPR037185">
    <property type="entry name" value="EmrE-like"/>
</dbReference>
<feature type="transmembrane region" description="Helical" evidence="6">
    <location>
        <begin position="77"/>
        <end position="98"/>
    </location>
</feature>
<comment type="similarity">
    <text evidence="2">Belongs to the EamA transporter family.</text>
</comment>
<dbReference type="OrthoDB" id="7841315at2"/>
<feature type="transmembrane region" description="Helical" evidence="6">
    <location>
        <begin position="110"/>
        <end position="132"/>
    </location>
</feature>
<evidence type="ECO:0000256" key="5">
    <source>
        <dbReference type="ARBA" id="ARBA00023136"/>
    </source>
</evidence>
<dbReference type="EMBL" id="CP013251">
    <property type="protein sequence ID" value="AMO57987.1"/>
    <property type="molecule type" value="Genomic_DNA"/>
</dbReference>
<reference evidence="8 9" key="1">
    <citation type="journal article" date="2016" name="Front. Microbiol.">
        <title>Genomic Insight into the Host-Endosymbiont Relationship of Endozoicomonas montiporae CL-33(T) with its Coral Host.</title>
        <authorList>
            <person name="Ding J.-Y."/>
            <person name="Shiu J.-H."/>
            <person name="Chen W.-M."/>
            <person name="Chiang Y.-R."/>
            <person name="Tang S.-L."/>
        </authorList>
    </citation>
    <scope>NUCLEOTIDE SEQUENCE [LARGE SCALE GENOMIC DNA]</scope>
    <source>
        <strain evidence="8 9">CL-33</strain>
    </source>
</reference>
<evidence type="ECO:0000313" key="8">
    <source>
        <dbReference type="EMBL" id="AMO57987.1"/>
    </source>
</evidence>
<dbReference type="SUPFAM" id="SSF103481">
    <property type="entry name" value="Multidrug resistance efflux transporter EmrE"/>
    <property type="match status" value="1"/>
</dbReference>
<evidence type="ECO:0000256" key="2">
    <source>
        <dbReference type="ARBA" id="ARBA00007362"/>
    </source>
</evidence>
<feature type="transmembrane region" description="Helical" evidence="6">
    <location>
        <begin position="168"/>
        <end position="187"/>
    </location>
</feature>
<keyword evidence="4 6" id="KW-1133">Transmembrane helix</keyword>
<protein>
    <recommendedName>
        <fullName evidence="7">EamA domain-containing protein</fullName>
    </recommendedName>
</protein>
<evidence type="ECO:0000256" key="4">
    <source>
        <dbReference type="ARBA" id="ARBA00022989"/>
    </source>
</evidence>
<feature type="domain" description="EamA" evidence="7">
    <location>
        <begin position="51"/>
        <end position="181"/>
    </location>
</feature>
<keyword evidence="5 6" id="KW-0472">Membrane</keyword>
<comment type="subcellular location">
    <subcellularLocation>
        <location evidence="1">Membrane</location>
        <topology evidence="1">Multi-pass membrane protein</topology>
    </subcellularLocation>
</comment>
<dbReference type="AlphaFoldDB" id="A0A142BGW1"/>
<accession>A0A142BGW1</accession>
<evidence type="ECO:0000256" key="3">
    <source>
        <dbReference type="ARBA" id="ARBA00022692"/>
    </source>
</evidence>
<organism evidence="8 9">
    <name type="scientific">Endozoicomonas montiporae CL-33</name>
    <dbReference type="NCBI Taxonomy" id="570277"/>
    <lineage>
        <taxon>Bacteria</taxon>
        <taxon>Pseudomonadati</taxon>
        <taxon>Pseudomonadota</taxon>
        <taxon>Gammaproteobacteria</taxon>
        <taxon>Oceanospirillales</taxon>
        <taxon>Endozoicomonadaceae</taxon>
        <taxon>Endozoicomonas</taxon>
    </lineage>
</organism>
<evidence type="ECO:0000256" key="6">
    <source>
        <dbReference type="SAM" id="Phobius"/>
    </source>
</evidence>